<comment type="subcellular location">
    <subcellularLocation>
        <location evidence="1">Cell membrane</location>
        <topology evidence="1">Multi-pass membrane protein</topology>
    </subcellularLocation>
</comment>
<keyword evidence="10" id="KW-1185">Reference proteome</keyword>
<keyword evidence="3" id="KW-1003">Cell membrane</keyword>
<dbReference type="Pfam" id="PF01757">
    <property type="entry name" value="Acyl_transf_3"/>
    <property type="match status" value="1"/>
</dbReference>
<evidence type="ECO:0000313" key="9">
    <source>
        <dbReference type="EMBL" id="RWU07566.1"/>
    </source>
</evidence>
<evidence type="ECO:0000256" key="1">
    <source>
        <dbReference type="ARBA" id="ARBA00004651"/>
    </source>
</evidence>
<evidence type="ECO:0000256" key="6">
    <source>
        <dbReference type="ARBA" id="ARBA00023136"/>
    </source>
</evidence>
<keyword evidence="9" id="KW-0012">Acyltransferase</keyword>
<dbReference type="PANTHER" id="PTHR40074">
    <property type="entry name" value="O-ACETYLTRANSFERASE WECH"/>
    <property type="match status" value="1"/>
</dbReference>
<evidence type="ECO:0000256" key="2">
    <source>
        <dbReference type="ARBA" id="ARBA00007400"/>
    </source>
</evidence>
<evidence type="ECO:0000256" key="5">
    <source>
        <dbReference type="ARBA" id="ARBA00022989"/>
    </source>
</evidence>
<dbReference type="PANTHER" id="PTHR40074:SF2">
    <property type="entry name" value="O-ACETYLTRANSFERASE WECH"/>
    <property type="match status" value="1"/>
</dbReference>
<keyword evidence="5 7" id="KW-1133">Transmembrane helix</keyword>
<keyword evidence="4 7" id="KW-0812">Transmembrane</keyword>
<evidence type="ECO:0000313" key="10">
    <source>
        <dbReference type="Proteomes" id="UP000284120"/>
    </source>
</evidence>
<evidence type="ECO:0000256" key="4">
    <source>
        <dbReference type="ARBA" id="ARBA00022692"/>
    </source>
</evidence>
<organism evidence="9 10">
    <name type="scientific">Pedobacter chitinilyticus</name>
    <dbReference type="NCBI Taxonomy" id="2233776"/>
    <lineage>
        <taxon>Bacteria</taxon>
        <taxon>Pseudomonadati</taxon>
        <taxon>Bacteroidota</taxon>
        <taxon>Sphingobacteriia</taxon>
        <taxon>Sphingobacteriales</taxon>
        <taxon>Sphingobacteriaceae</taxon>
        <taxon>Pedobacter</taxon>
    </lineage>
</organism>
<dbReference type="GO" id="GO:0016413">
    <property type="term" value="F:O-acetyltransferase activity"/>
    <property type="evidence" value="ECO:0007669"/>
    <property type="project" value="TreeGrafter"/>
</dbReference>
<evidence type="ECO:0000256" key="7">
    <source>
        <dbReference type="SAM" id="Phobius"/>
    </source>
</evidence>
<reference evidence="9 10" key="1">
    <citation type="submission" date="2018-06" db="EMBL/GenBank/DDBJ databases">
        <title>Pedobacter endophyticus sp. nov., an endophytic bacterium isolated from a leaf of Triticum aestivum.</title>
        <authorList>
            <person name="Zhang L."/>
        </authorList>
    </citation>
    <scope>NUCLEOTIDE SEQUENCE [LARGE SCALE GENOMIC DNA]</scope>
    <source>
        <strain evidence="9 10">CM134L-2</strain>
    </source>
</reference>
<feature type="transmembrane region" description="Helical" evidence="7">
    <location>
        <begin position="139"/>
        <end position="160"/>
    </location>
</feature>
<feature type="transmembrane region" description="Helical" evidence="7">
    <location>
        <begin position="92"/>
        <end position="113"/>
    </location>
</feature>
<evidence type="ECO:0000259" key="8">
    <source>
        <dbReference type="Pfam" id="PF01757"/>
    </source>
</evidence>
<keyword evidence="6 7" id="KW-0472">Membrane</keyword>
<dbReference type="EMBL" id="SAYW01000003">
    <property type="protein sequence ID" value="RWU07566.1"/>
    <property type="molecule type" value="Genomic_DNA"/>
</dbReference>
<gene>
    <name evidence="9" type="ORF">DPV69_11305</name>
</gene>
<feature type="transmembrane region" description="Helical" evidence="7">
    <location>
        <begin position="52"/>
        <end position="71"/>
    </location>
</feature>
<feature type="transmembrane region" description="Helical" evidence="7">
    <location>
        <begin position="294"/>
        <end position="312"/>
    </location>
</feature>
<feature type="domain" description="Acyltransferase 3" evidence="8">
    <location>
        <begin position="14"/>
        <end position="349"/>
    </location>
</feature>
<dbReference type="InterPro" id="IPR002656">
    <property type="entry name" value="Acyl_transf_3_dom"/>
</dbReference>
<name>A0A3S3SUC8_9SPHI</name>
<dbReference type="GO" id="GO:0005886">
    <property type="term" value="C:plasma membrane"/>
    <property type="evidence" value="ECO:0007669"/>
    <property type="project" value="UniProtKB-SubCell"/>
</dbReference>
<accession>A0A3S3SUC8</accession>
<feature type="transmembrane region" description="Helical" evidence="7">
    <location>
        <begin position="324"/>
        <end position="350"/>
    </location>
</feature>
<sequence>MQEMNTVKEKKNFDFVDTIRCISMIGIVFEHSSAVATGIYSEPFDKFIEVGLIQSFKFSTIAFFLIGGFLINHKFQEYSAIQYLKNRVKNTIRPWLFWMTTFMLFTIVDRFVAHFRGSDVGLLTTNFPKYFLQLLNHTLFFTAYWFILNFLICIAILLIFKRLLYKVWFGGILACISLVYSINLYYGWFITLHSAALFGFIFYLWLGVYLNKYYDNVINFLNKTPWYLLLLFGIMSFGLSVAESFKLLSLGSGDAYNTLRISNILYSFIVFAILLKLGNISFLQNKLQPRKTTFGIYLLHYLIISRFLPLIFQPLKLDYEHFSVWVNSGILFIRFLITYSSSFLITFLILKTRLRWMVGQ</sequence>
<dbReference type="Proteomes" id="UP000284120">
    <property type="component" value="Unassembled WGS sequence"/>
</dbReference>
<comment type="similarity">
    <text evidence="2">Belongs to the acyltransferase 3 family.</text>
</comment>
<comment type="caution">
    <text evidence="9">The sequence shown here is derived from an EMBL/GenBank/DDBJ whole genome shotgun (WGS) entry which is preliminary data.</text>
</comment>
<evidence type="ECO:0000256" key="3">
    <source>
        <dbReference type="ARBA" id="ARBA00022475"/>
    </source>
</evidence>
<feature type="transmembrane region" description="Helical" evidence="7">
    <location>
        <begin position="21"/>
        <end position="40"/>
    </location>
</feature>
<protein>
    <submittedName>
        <fullName evidence="9">Acyltransferase</fullName>
    </submittedName>
</protein>
<keyword evidence="9" id="KW-0808">Transferase</keyword>
<dbReference type="OrthoDB" id="1495770at2"/>
<proteinExistence type="inferred from homology"/>
<feature type="transmembrane region" description="Helical" evidence="7">
    <location>
        <begin position="195"/>
        <end position="214"/>
    </location>
</feature>
<feature type="transmembrane region" description="Helical" evidence="7">
    <location>
        <begin position="167"/>
        <end position="189"/>
    </location>
</feature>
<dbReference type="AlphaFoldDB" id="A0A3S3SUC8"/>
<feature type="transmembrane region" description="Helical" evidence="7">
    <location>
        <begin position="264"/>
        <end position="282"/>
    </location>
</feature>
<feature type="transmembrane region" description="Helical" evidence="7">
    <location>
        <begin position="226"/>
        <end position="244"/>
    </location>
</feature>
<dbReference type="GO" id="GO:0009246">
    <property type="term" value="P:enterobacterial common antigen biosynthetic process"/>
    <property type="evidence" value="ECO:0007669"/>
    <property type="project" value="TreeGrafter"/>
</dbReference>